<evidence type="ECO:0000256" key="3">
    <source>
        <dbReference type="ARBA" id="ARBA00020978"/>
    </source>
</evidence>
<name>A0A8H7EQE9_9FUNG</name>
<feature type="region of interest" description="Disordered" evidence="8">
    <location>
        <begin position="1"/>
        <end position="20"/>
    </location>
</feature>
<organism evidence="9 10">
    <name type="scientific">Apophysomyces ossiformis</name>
    <dbReference type="NCBI Taxonomy" id="679940"/>
    <lineage>
        <taxon>Eukaryota</taxon>
        <taxon>Fungi</taxon>
        <taxon>Fungi incertae sedis</taxon>
        <taxon>Mucoromycota</taxon>
        <taxon>Mucoromycotina</taxon>
        <taxon>Mucoromycetes</taxon>
        <taxon>Mucorales</taxon>
        <taxon>Mucorineae</taxon>
        <taxon>Mucoraceae</taxon>
        <taxon>Apophysomyces</taxon>
    </lineage>
</organism>
<proteinExistence type="inferred from homology"/>
<dbReference type="PANTHER" id="PTHR31658:SF0">
    <property type="entry name" value="CONSERVED OLIGOMERIC GOLGI COMPLEX SUBUNIT 1"/>
    <property type="match status" value="1"/>
</dbReference>
<dbReference type="InterPro" id="IPR033370">
    <property type="entry name" value="COG1"/>
</dbReference>
<keyword evidence="10" id="KW-1185">Reference proteome</keyword>
<evidence type="ECO:0000313" key="9">
    <source>
        <dbReference type="EMBL" id="KAF7727512.1"/>
    </source>
</evidence>
<accession>A0A8H7EQE9</accession>
<keyword evidence="4" id="KW-0813">Transport</keyword>
<evidence type="ECO:0000256" key="8">
    <source>
        <dbReference type="SAM" id="MobiDB-lite"/>
    </source>
</evidence>
<evidence type="ECO:0000313" key="10">
    <source>
        <dbReference type="Proteomes" id="UP000605846"/>
    </source>
</evidence>
<dbReference type="GO" id="GO:0017119">
    <property type="term" value="C:Golgi transport complex"/>
    <property type="evidence" value="ECO:0007669"/>
    <property type="project" value="InterPro"/>
</dbReference>
<gene>
    <name evidence="9" type="primary">COG1</name>
    <name evidence="9" type="ORF">EC973_007490</name>
</gene>
<evidence type="ECO:0000256" key="4">
    <source>
        <dbReference type="ARBA" id="ARBA00022448"/>
    </source>
</evidence>
<keyword evidence="7" id="KW-0472">Membrane</keyword>
<evidence type="ECO:0000256" key="5">
    <source>
        <dbReference type="ARBA" id="ARBA00022927"/>
    </source>
</evidence>
<keyword evidence="5" id="KW-0653">Protein transport</keyword>
<reference evidence="9" key="1">
    <citation type="submission" date="2020-01" db="EMBL/GenBank/DDBJ databases">
        <title>Genome Sequencing of Three Apophysomyces-Like Fungal Strains Confirms a Novel Fungal Genus in the Mucoromycota with divergent Burkholderia-like Endosymbiotic Bacteria.</title>
        <authorList>
            <person name="Stajich J.E."/>
            <person name="Macias A.M."/>
            <person name="Carter-House D."/>
            <person name="Lovett B."/>
            <person name="Kasson L.R."/>
            <person name="Berry K."/>
            <person name="Grigoriev I."/>
            <person name="Chang Y."/>
            <person name="Spatafora J."/>
            <person name="Kasson M.T."/>
        </authorList>
    </citation>
    <scope>NUCLEOTIDE SEQUENCE</scope>
    <source>
        <strain evidence="9">NRRL A-21654</strain>
    </source>
</reference>
<dbReference type="OrthoDB" id="46189at2759"/>
<comment type="caution">
    <text evidence="9">The sequence shown here is derived from an EMBL/GenBank/DDBJ whole genome shotgun (WGS) entry which is preliminary data.</text>
</comment>
<comment type="similarity">
    <text evidence="2">Belongs to the COG1 family.</text>
</comment>
<dbReference type="EMBL" id="JABAYA010000055">
    <property type="protein sequence ID" value="KAF7727512.1"/>
    <property type="molecule type" value="Genomic_DNA"/>
</dbReference>
<dbReference type="Proteomes" id="UP000605846">
    <property type="component" value="Unassembled WGS sequence"/>
</dbReference>
<comment type="subcellular location">
    <subcellularLocation>
        <location evidence="1">Golgi apparatus membrane</location>
        <topology evidence="1">Peripheral membrane protein</topology>
    </subcellularLocation>
</comment>
<evidence type="ECO:0000256" key="1">
    <source>
        <dbReference type="ARBA" id="ARBA00004395"/>
    </source>
</evidence>
<keyword evidence="6" id="KW-0333">Golgi apparatus</keyword>
<protein>
    <recommendedName>
        <fullName evidence="3">Conserved oligomeric Golgi complex subunit 1</fullName>
    </recommendedName>
</protein>
<dbReference type="GO" id="GO:0000139">
    <property type="term" value="C:Golgi membrane"/>
    <property type="evidence" value="ECO:0007669"/>
    <property type="project" value="UniProtKB-SubCell"/>
</dbReference>
<dbReference type="GO" id="GO:0006891">
    <property type="term" value="P:intra-Golgi vesicle-mediated transport"/>
    <property type="evidence" value="ECO:0007669"/>
    <property type="project" value="InterPro"/>
</dbReference>
<evidence type="ECO:0000256" key="2">
    <source>
        <dbReference type="ARBA" id="ARBA00006653"/>
    </source>
</evidence>
<sequence>MARRGSAQILEHPPSDDDPDNILAHVSVAEARALEKQTREQYLDLISAADAIITMSKNAQKVHQKLETMQTSCNASAIQQRANSQNDSTSLNEEPNGDRKQRQLYVLATLIKAIADIWYALENHQYLQAGRLYRLASVVKEQLELESEASFIDIDVAFPVIQRQWDAVSSFMPQIIQKSIFHLRVAEQDSKSVAEILTGLMLSDEKNFEGALEILLEMRLSAIKDLVIASVSGTQNKLQDQRVTHQLRETIQIINRTLIHVYQIFTPKNDASLIETYVEELQKNFMMPAHSHHGYQPAITRVFLPSTNVHLLMRYLPESVQRFTPKVDSDRPLTRSHVRSKVKAWISQIYKLMDHHLSSMLRHVHTHQQLIDIRSRIWSLLSTYETESQPWQQACSTLLDEEYSLWTTMLREPFNDCAKHIIDIGCVKLSEQPRTVIWKLIIDDPSSVTNSQLNPVIWPDSKSQRTTFQLPNLSSSTDIAAFKKALADSAQGQTSYICELQMAFETSLKEIRMGVENHRSFSDVDKFHAKTDTAMILAYFQEKCFDAILIYVAGLKEILKDLTEWQDRKLANDVSIFVGRLARVIALLSRELPDMLTRAEGISLGSKYNKLQHDMTTIFRISHDGWMDLVASEFGRKLSSTLARTRWNDQCPATFIWEAVDDKRDTIHLPTQATNAIVRIIFEVCDEIRRLASNLLDKNIIQSLRQHMWQAATEAWMQFLGSDTIDITEKGAIQMIFDVRFMALALESADENTIIDQLKQWIDQTRWAIFEPYIGPTAHKFYLKQTLILGVLTRAGGQAFEKARKTISAHQNHNVLPVAEQGPRFTLLPIGHLTSSCARRTLYALIISYVDVTMELYMAPVKTLPMLPKAKLRLSFE</sequence>
<evidence type="ECO:0000256" key="7">
    <source>
        <dbReference type="ARBA" id="ARBA00023136"/>
    </source>
</evidence>
<evidence type="ECO:0000256" key="6">
    <source>
        <dbReference type="ARBA" id="ARBA00023034"/>
    </source>
</evidence>
<dbReference type="GO" id="GO:0015031">
    <property type="term" value="P:protein transport"/>
    <property type="evidence" value="ECO:0007669"/>
    <property type="project" value="UniProtKB-KW"/>
</dbReference>
<dbReference type="AlphaFoldDB" id="A0A8H7EQE9"/>
<dbReference type="PANTHER" id="PTHR31658">
    <property type="entry name" value="CONSERVED OLIGOMERIC GOLGI COMPLEX SUBUNIT 1"/>
    <property type="match status" value="1"/>
</dbReference>